<keyword evidence="1" id="KW-0472">Membrane</keyword>
<feature type="transmembrane region" description="Helical" evidence="1">
    <location>
        <begin position="20"/>
        <end position="40"/>
    </location>
</feature>
<evidence type="ECO:0000256" key="1">
    <source>
        <dbReference type="SAM" id="Phobius"/>
    </source>
</evidence>
<keyword evidence="1" id="KW-1133">Transmembrane helix</keyword>
<dbReference type="AlphaFoldDB" id="A0A2P2C1V6"/>
<proteinExistence type="predicted"/>
<organism evidence="2">
    <name type="scientific">metagenome</name>
    <dbReference type="NCBI Taxonomy" id="256318"/>
    <lineage>
        <taxon>unclassified sequences</taxon>
        <taxon>metagenomes</taxon>
    </lineage>
</organism>
<accession>A0A2P2C1V6</accession>
<sequence>MAQQKPPSADSDDTPRGDPWHAFGYLVSGVLMYGLIGWVLDRWLGTSWLVVVGIVTGAGLGIYMTWVRFNKARPAPPGEQTDETI</sequence>
<gene>
    <name evidence="2" type="ORF">NOCA2310095</name>
</gene>
<keyword evidence="1" id="KW-0812">Transmembrane</keyword>
<protein>
    <recommendedName>
        <fullName evidence="3">ATP synthase protein I</fullName>
    </recommendedName>
</protein>
<name>A0A2P2C1V6_9ZZZZ</name>
<evidence type="ECO:0000313" key="2">
    <source>
        <dbReference type="EMBL" id="CUR55974.1"/>
    </source>
</evidence>
<reference evidence="2" key="1">
    <citation type="submission" date="2015-08" db="EMBL/GenBank/DDBJ databases">
        <authorList>
            <person name="Babu N.S."/>
            <person name="Beckwith C.J."/>
            <person name="Beseler K.G."/>
            <person name="Brison A."/>
            <person name="Carone J.V."/>
            <person name="Caskin T.P."/>
            <person name="Diamond M."/>
            <person name="Durham M.E."/>
            <person name="Foxe J.M."/>
            <person name="Go M."/>
            <person name="Henderson B.A."/>
            <person name="Jones I.B."/>
            <person name="McGettigan J.A."/>
            <person name="Micheletti S.J."/>
            <person name="Nasrallah M.E."/>
            <person name="Ortiz D."/>
            <person name="Piller C.R."/>
            <person name="Privatt S.R."/>
            <person name="Schneider S.L."/>
            <person name="Sharp S."/>
            <person name="Smith T.C."/>
            <person name="Stanton J.D."/>
            <person name="Ullery H.E."/>
            <person name="Wilson R.J."/>
            <person name="Serrano M.G."/>
            <person name="Buck G."/>
            <person name="Lee V."/>
            <person name="Wang Y."/>
            <person name="Carvalho R."/>
            <person name="Voegtly L."/>
            <person name="Shi R."/>
            <person name="Duckworth R."/>
            <person name="Johnson A."/>
            <person name="Loviza R."/>
            <person name="Walstead R."/>
            <person name="Shah Z."/>
            <person name="Kiflezghi M."/>
            <person name="Wade K."/>
            <person name="Ball S.L."/>
            <person name="Bradley K.W."/>
            <person name="Asai D.J."/>
            <person name="Bowman C.A."/>
            <person name="Russell D.A."/>
            <person name="Pope W.H."/>
            <person name="Jacobs-Sera D."/>
            <person name="Hendrix R.W."/>
            <person name="Hatfull G.F."/>
        </authorList>
    </citation>
    <scope>NUCLEOTIDE SEQUENCE</scope>
</reference>
<feature type="transmembrane region" description="Helical" evidence="1">
    <location>
        <begin position="47"/>
        <end position="66"/>
    </location>
</feature>
<evidence type="ECO:0008006" key="3">
    <source>
        <dbReference type="Google" id="ProtNLM"/>
    </source>
</evidence>
<dbReference type="EMBL" id="CZKA01000025">
    <property type="protein sequence ID" value="CUR55974.1"/>
    <property type="molecule type" value="Genomic_DNA"/>
</dbReference>